<accession>A0ABW1U0S7</accession>
<organism evidence="1 2">
    <name type="scientific">Polaromonas aquatica</name>
    <dbReference type="NCBI Taxonomy" id="332657"/>
    <lineage>
        <taxon>Bacteria</taxon>
        <taxon>Pseudomonadati</taxon>
        <taxon>Pseudomonadota</taxon>
        <taxon>Betaproteobacteria</taxon>
        <taxon>Burkholderiales</taxon>
        <taxon>Comamonadaceae</taxon>
        <taxon>Polaromonas</taxon>
    </lineage>
</organism>
<evidence type="ECO:0000313" key="1">
    <source>
        <dbReference type="EMBL" id="MFC6282839.1"/>
    </source>
</evidence>
<dbReference type="PANTHER" id="PTHR40267">
    <property type="entry name" value="BLR3294 PROTEIN"/>
    <property type="match status" value="1"/>
</dbReference>
<dbReference type="InterPro" id="IPR026286">
    <property type="entry name" value="MaiA/AMDase"/>
</dbReference>
<dbReference type="Proteomes" id="UP001596270">
    <property type="component" value="Unassembled WGS sequence"/>
</dbReference>
<dbReference type="RefSeq" id="WP_377414171.1">
    <property type="nucleotide sequence ID" value="NZ_JBHSRS010000080.1"/>
</dbReference>
<gene>
    <name evidence="1" type="ORF">ACFQND_16580</name>
</gene>
<protein>
    <recommendedName>
        <fullName evidence="3">Arylmalonate decarboxylase</fullName>
    </recommendedName>
</protein>
<comment type="caution">
    <text evidence="1">The sequence shown here is derived from an EMBL/GenBank/DDBJ whole genome shotgun (WGS) entry which is preliminary data.</text>
</comment>
<name>A0ABW1U0S7_9BURK</name>
<evidence type="ECO:0008006" key="3">
    <source>
        <dbReference type="Google" id="ProtNLM"/>
    </source>
</evidence>
<dbReference type="Pfam" id="PF17645">
    <property type="entry name" value="Amdase"/>
    <property type="match status" value="1"/>
</dbReference>
<proteinExistence type="predicted"/>
<dbReference type="PANTHER" id="PTHR40267:SF1">
    <property type="entry name" value="BLR3294 PROTEIN"/>
    <property type="match status" value="1"/>
</dbReference>
<dbReference type="InterPro" id="IPR053714">
    <property type="entry name" value="Iso_Racemase_Enz_sf"/>
</dbReference>
<evidence type="ECO:0000313" key="2">
    <source>
        <dbReference type="Proteomes" id="UP001596270"/>
    </source>
</evidence>
<sequence length="256" mass="27715">MPEAAGMPEYGPVMGITVPQANTTVEPEMQALLGANHTLLTSRMTSSSPDSRQRLVDYLDGIDRSLAQFDVAPLQVAGFACTGSSYLVGPDEEATRLQMASARCGYPVLSAAQSIRHALEVLNARRIALIAPYPTWLSDAGKTYWRNCGLTLTASAGLPSELLDTRNIYKLKTAAVQEVFDRLDIHDCDAVLMSGTGMPTLRLMSLRALPVPVLSSNLCLSWAMQCRVQPETPAATLLRDMLSPQANWRHLLGQGA</sequence>
<dbReference type="Gene3D" id="3.40.50.12500">
    <property type="match status" value="1"/>
</dbReference>
<keyword evidence="2" id="KW-1185">Reference proteome</keyword>
<dbReference type="EMBL" id="JBHSRS010000080">
    <property type="protein sequence ID" value="MFC6282839.1"/>
    <property type="molecule type" value="Genomic_DNA"/>
</dbReference>
<reference evidence="2" key="1">
    <citation type="journal article" date="2019" name="Int. J. Syst. Evol. Microbiol.">
        <title>The Global Catalogue of Microorganisms (GCM) 10K type strain sequencing project: providing services to taxonomists for standard genome sequencing and annotation.</title>
        <authorList>
            <consortium name="The Broad Institute Genomics Platform"/>
            <consortium name="The Broad Institute Genome Sequencing Center for Infectious Disease"/>
            <person name="Wu L."/>
            <person name="Ma J."/>
        </authorList>
    </citation>
    <scope>NUCLEOTIDE SEQUENCE [LARGE SCALE GENOMIC DNA]</scope>
    <source>
        <strain evidence="2">CCUG 39402</strain>
    </source>
</reference>